<dbReference type="SUPFAM" id="SSF56801">
    <property type="entry name" value="Acetyl-CoA synthetase-like"/>
    <property type="match status" value="1"/>
</dbReference>
<dbReference type="PANTHER" id="PTHR24096">
    <property type="entry name" value="LONG-CHAIN-FATTY-ACID--COA LIGASE"/>
    <property type="match status" value="1"/>
</dbReference>
<dbReference type="EMBL" id="KI657579">
    <property type="protein sequence ID" value="ETN86319.1"/>
    <property type="molecule type" value="Genomic_DNA"/>
</dbReference>
<dbReference type="InterPro" id="IPR045851">
    <property type="entry name" value="AMP-bd_C_sf"/>
</dbReference>
<evidence type="ECO:0000256" key="2">
    <source>
        <dbReference type="ARBA" id="ARBA00023140"/>
    </source>
</evidence>
<evidence type="ECO:0000313" key="6">
    <source>
        <dbReference type="Proteomes" id="UP000053676"/>
    </source>
</evidence>
<keyword evidence="6" id="KW-1185">Reference proteome</keyword>
<dbReference type="Gene3D" id="3.30.300.30">
    <property type="match status" value="1"/>
</dbReference>
<accession>W2TXE6</accession>
<dbReference type="GO" id="GO:0016405">
    <property type="term" value="F:CoA-ligase activity"/>
    <property type="evidence" value="ECO:0007669"/>
    <property type="project" value="TreeGrafter"/>
</dbReference>
<dbReference type="OMA" id="NPICERY"/>
<dbReference type="InterPro" id="IPR000873">
    <property type="entry name" value="AMP-dep_synth/lig_dom"/>
</dbReference>
<reference evidence="6" key="1">
    <citation type="journal article" date="2014" name="Nat. Genet.">
        <title>Genome of the human hookworm Necator americanus.</title>
        <authorList>
            <person name="Tang Y.T."/>
            <person name="Gao X."/>
            <person name="Rosa B.A."/>
            <person name="Abubucker S."/>
            <person name="Hallsworth-Pepin K."/>
            <person name="Martin J."/>
            <person name="Tyagi R."/>
            <person name="Heizer E."/>
            <person name="Zhang X."/>
            <person name="Bhonagiri-Palsikar V."/>
            <person name="Minx P."/>
            <person name="Warren W.C."/>
            <person name="Wang Q."/>
            <person name="Zhan B."/>
            <person name="Hotez P.J."/>
            <person name="Sternberg P.W."/>
            <person name="Dougall A."/>
            <person name="Gaze S.T."/>
            <person name="Mulvenna J."/>
            <person name="Sotillo J."/>
            <person name="Ranganathan S."/>
            <person name="Rabelo E.M."/>
            <person name="Wilson R.K."/>
            <person name="Felgner P.L."/>
            <person name="Bethony J."/>
            <person name="Hawdon J.M."/>
            <person name="Gasser R.B."/>
            <person name="Loukas A."/>
            <person name="Mitreva M."/>
        </authorList>
    </citation>
    <scope>NUCLEOTIDE SEQUENCE [LARGE SCALE GENOMIC DNA]</scope>
</reference>
<dbReference type="Proteomes" id="UP000053676">
    <property type="component" value="Unassembled WGS sequence"/>
</dbReference>
<sequence length="363" mass="40895">MTGAVNPPLDREKDKLLLLLPFYHCYGFGEISRFYKELINYKTAKMAFTVNRKTLSVFKLFVYLIPISDYTLSFQGLLMDAVLNDFTSVHMSHFQPELFCQSIQKYGIRFLAVAPPILSFLARNPICERYDLSFLNTLLNGAAPLQKDVCDELVSKYKNIKHICQGYGMSEICMASHLPDLISGQPFGSVGKLASNMEMKIVDPETGIAKKRGELGEICIRGPTVMYGYFGKPEMTQKCIKDGWMYTGDIGYVDDDGYLFIVDRLKELIKVSPTELERILQAHPLISDAAVVGVPDSIKGELPKAFVIRKSDNLSAEEVKSFLKEKVSPYKQLSGGVEFVEEIPKLPSGKVLRRLLRERSKSK</sequence>
<dbReference type="KEGG" id="nai:NECAME_16412"/>
<dbReference type="InterPro" id="IPR025110">
    <property type="entry name" value="AMP-bd_C"/>
</dbReference>
<dbReference type="Pfam" id="PF13193">
    <property type="entry name" value="AMP-binding_C"/>
    <property type="match status" value="1"/>
</dbReference>
<dbReference type="OrthoDB" id="10253869at2759"/>
<feature type="domain" description="AMP-dependent synthetase/ligase" evidence="3">
    <location>
        <begin position="82"/>
        <end position="230"/>
    </location>
</feature>
<keyword evidence="2" id="KW-0576">Peroxisome</keyword>
<proteinExistence type="predicted"/>
<dbReference type="AlphaFoldDB" id="W2TXE6"/>
<protein>
    <submittedName>
        <fullName evidence="5">AMP-binding enzyme</fullName>
    </submittedName>
</protein>
<dbReference type="Pfam" id="PF00501">
    <property type="entry name" value="AMP-binding"/>
    <property type="match status" value="1"/>
</dbReference>
<name>W2TXE6_NECAM</name>
<organism evidence="5 6">
    <name type="scientific">Necator americanus</name>
    <name type="common">Human hookworm</name>
    <dbReference type="NCBI Taxonomy" id="51031"/>
    <lineage>
        <taxon>Eukaryota</taxon>
        <taxon>Metazoa</taxon>
        <taxon>Ecdysozoa</taxon>
        <taxon>Nematoda</taxon>
        <taxon>Chromadorea</taxon>
        <taxon>Rhabditida</taxon>
        <taxon>Rhabditina</taxon>
        <taxon>Rhabditomorpha</taxon>
        <taxon>Strongyloidea</taxon>
        <taxon>Ancylostomatidae</taxon>
        <taxon>Bunostominae</taxon>
        <taxon>Necator</taxon>
    </lineage>
</organism>
<gene>
    <name evidence="5" type="ORF">NECAME_16412</name>
</gene>
<dbReference type="STRING" id="51031.W2TXE6"/>
<evidence type="ECO:0000313" key="5">
    <source>
        <dbReference type="EMBL" id="ETN86319.1"/>
    </source>
</evidence>
<evidence type="ECO:0000259" key="4">
    <source>
        <dbReference type="Pfam" id="PF13193"/>
    </source>
</evidence>
<dbReference type="GO" id="GO:0005777">
    <property type="term" value="C:peroxisome"/>
    <property type="evidence" value="ECO:0007669"/>
    <property type="project" value="UniProtKB-SubCell"/>
</dbReference>
<comment type="subcellular location">
    <subcellularLocation>
        <location evidence="1">Peroxisome</location>
    </subcellularLocation>
</comment>
<dbReference type="Gene3D" id="3.40.50.980">
    <property type="match status" value="1"/>
</dbReference>
<dbReference type="PANTHER" id="PTHR24096:SF422">
    <property type="entry name" value="BCDNA.GH02901"/>
    <property type="match status" value="1"/>
</dbReference>
<dbReference type="Gene3D" id="2.30.38.10">
    <property type="entry name" value="Luciferase, Domain 3"/>
    <property type="match status" value="1"/>
</dbReference>
<evidence type="ECO:0000259" key="3">
    <source>
        <dbReference type="Pfam" id="PF00501"/>
    </source>
</evidence>
<feature type="domain" description="AMP-binding enzyme C-terminal" evidence="4">
    <location>
        <begin position="275"/>
        <end position="350"/>
    </location>
</feature>
<evidence type="ECO:0000256" key="1">
    <source>
        <dbReference type="ARBA" id="ARBA00004275"/>
    </source>
</evidence>